<feature type="transmembrane region" description="Helical" evidence="6">
    <location>
        <begin position="97"/>
        <end position="119"/>
    </location>
</feature>
<accession>A0ABP4VIS7</accession>
<dbReference type="EMBL" id="BAAAME010000001">
    <property type="protein sequence ID" value="GAA1724382.1"/>
    <property type="molecule type" value="Genomic_DNA"/>
</dbReference>
<feature type="transmembrane region" description="Helical" evidence="6">
    <location>
        <begin position="218"/>
        <end position="238"/>
    </location>
</feature>
<organism evidence="7 8">
    <name type="scientific">Aeromicrobium alkaliterrae</name>
    <dbReference type="NCBI Taxonomy" id="302168"/>
    <lineage>
        <taxon>Bacteria</taxon>
        <taxon>Bacillati</taxon>
        <taxon>Actinomycetota</taxon>
        <taxon>Actinomycetes</taxon>
        <taxon>Propionibacteriales</taxon>
        <taxon>Nocardioidaceae</taxon>
        <taxon>Aeromicrobium</taxon>
    </lineage>
</organism>
<evidence type="ECO:0000256" key="4">
    <source>
        <dbReference type="ARBA" id="ARBA00022989"/>
    </source>
</evidence>
<feature type="transmembrane region" description="Helical" evidence="6">
    <location>
        <begin position="195"/>
        <end position="212"/>
    </location>
</feature>
<gene>
    <name evidence="7" type="ORF">GCM10009710_01530</name>
</gene>
<comment type="subcellular location">
    <subcellularLocation>
        <location evidence="1">Membrane</location>
        <topology evidence="1">Multi-pass membrane protein</topology>
    </subcellularLocation>
</comment>
<proteinExistence type="inferred from homology"/>
<evidence type="ECO:0000313" key="8">
    <source>
        <dbReference type="Proteomes" id="UP001501057"/>
    </source>
</evidence>
<feature type="transmembrane region" description="Helical" evidence="6">
    <location>
        <begin position="69"/>
        <end position="85"/>
    </location>
</feature>
<evidence type="ECO:0000313" key="7">
    <source>
        <dbReference type="EMBL" id="GAA1724382.1"/>
    </source>
</evidence>
<dbReference type="PANTHER" id="PTHR30028:SF0">
    <property type="entry name" value="PROTEIN ALUMINUM SENSITIVE 3"/>
    <property type="match status" value="1"/>
</dbReference>
<keyword evidence="3 6" id="KW-0812">Transmembrane</keyword>
<keyword evidence="8" id="KW-1185">Reference proteome</keyword>
<name>A0ABP4VIS7_9ACTN</name>
<evidence type="ECO:0000256" key="1">
    <source>
        <dbReference type="ARBA" id="ARBA00004141"/>
    </source>
</evidence>
<dbReference type="Proteomes" id="UP001501057">
    <property type="component" value="Unassembled WGS sequence"/>
</dbReference>
<comment type="similarity">
    <text evidence="2">Belongs to the UPF0014 family.</text>
</comment>
<dbReference type="InterPro" id="IPR005226">
    <property type="entry name" value="UPF0014_fam"/>
</dbReference>
<keyword evidence="4 6" id="KW-1133">Transmembrane helix</keyword>
<feature type="transmembrane region" description="Helical" evidence="6">
    <location>
        <begin position="12"/>
        <end position="35"/>
    </location>
</feature>
<keyword evidence="5 6" id="KW-0472">Membrane</keyword>
<evidence type="ECO:0000256" key="5">
    <source>
        <dbReference type="ARBA" id="ARBA00023136"/>
    </source>
</evidence>
<evidence type="ECO:0000256" key="3">
    <source>
        <dbReference type="ARBA" id="ARBA00022692"/>
    </source>
</evidence>
<reference evidence="8" key="1">
    <citation type="journal article" date="2019" name="Int. J. Syst. Evol. Microbiol.">
        <title>The Global Catalogue of Microorganisms (GCM) 10K type strain sequencing project: providing services to taxonomists for standard genome sequencing and annotation.</title>
        <authorList>
            <consortium name="The Broad Institute Genomics Platform"/>
            <consortium name="The Broad Institute Genome Sequencing Center for Infectious Disease"/>
            <person name="Wu L."/>
            <person name="Ma J."/>
        </authorList>
    </citation>
    <scope>NUCLEOTIDE SEQUENCE [LARGE SCALE GENOMIC DNA]</scope>
    <source>
        <strain evidence="8">JCM 13518</strain>
    </source>
</reference>
<feature type="transmembrane region" description="Helical" evidence="6">
    <location>
        <begin position="42"/>
        <end position="63"/>
    </location>
</feature>
<evidence type="ECO:0000256" key="6">
    <source>
        <dbReference type="SAM" id="Phobius"/>
    </source>
</evidence>
<dbReference type="Pfam" id="PF03649">
    <property type="entry name" value="UPF0014"/>
    <property type="match status" value="1"/>
</dbReference>
<sequence>MGDTAGMTSLDPWRVVAAIAVLLVILVVVLTVAGVRIRRDALVATARAGAQLAVVALVIAWVFRHPEGIVVYVVVMLVAATATATRRVACGRATVPVIGTAIAAGAVVTVVPVWLSGALETTPEALVPFAAQIVGGAMIGSSLTGARLRDDVRSGWDQVEAWLSLGATPAQAVAPYGRTAIGAALAPPVDQTRSAGLVTLPGAFVGLLLGGATPAEAAFVQVLVLVGLLVAECVAGVVTARGLGPVLGAHRPEDAATG</sequence>
<comment type="caution">
    <text evidence="7">The sequence shown here is derived from an EMBL/GenBank/DDBJ whole genome shotgun (WGS) entry which is preliminary data.</text>
</comment>
<dbReference type="PANTHER" id="PTHR30028">
    <property type="entry name" value="UPF0014 INNER MEMBRANE PROTEIN YBBM-RELATED"/>
    <property type="match status" value="1"/>
</dbReference>
<evidence type="ECO:0000256" key="2">
    <source>
        <dbReference type="ARBA" id="ARBA00005268"/>
    </source>
</evidence>
<protein>
    <submittedName>
        <fullName evidence="7">ABC transporter permease</fullName>
    </submittedName>
</protein>